<accession>A0A6B0SWZ3</accession>
<feature type="transmembrane region" description="Helical" evidence="6">
    <location>
        <begin position="301"/>
        <end position="322"/>
    </location>
</feature>
<evidence type="ECO:0000256" key="1">
    <source>
        <dbReference type="ARBA" id="ARBA00004141"/>
    </source>
</evidence>
<dbReference type="Pfam" id="PF00209">
    <property type="entry name" value="SNF"/>
    <property type="match status" value="2"/>
</dbReference>
<dbReference type="EMBL" id="WUUS01000004">
    <property type="protein sequence ID" value="MXR41171.1"/>
    <property type="molecule type" value="Genomic_DNA"/>
</dbReference>
<dbReference type="InterPro" id="IPR047218">
    <property type="entry name" value="YocR/YhdH-like"/>
</dbReference>
<dbReference type="NCBIfam" id="NF037979">
    <property type="entry name" value="Na_transp"/>
    <property type="match status" value="1"/>
</dbReference>
<evidence type="ECO:0000256" key="6">
    <source>
        <dbReference type="SAM" id="Phobius"/>
    </source>
</evidence>
<evidence type="ECO:0000313" key="8">
    <source>
        <dbReference type="Proteomes" id="UP000437065"/>
    </source>
</evidence>
<proteinExistence type="predicted"/>
<dbReference type="InterPro" id="IPR037272">
    <property type="entry name" value="SNS_sf"/>
</dbReference>
<dbReference type="SUPFAM" id="SSF161070">
    <property type="entry name" value="SNF-like"/>
    <property type="match status" value="1"/>
</dbReference>
<dbReference type="AlphaFoldDB" id="A0A6B0SWZ3"/>
<feature type="transmembrane region" description="Helical" evidence="6">
    <location>
        <begin position="342"/>
        <end position="365"/>
    </location>
</feature>
<dbReference type="GO" id="GO:0016020">
    <property type="term" value="C:membrane"/>
    <property type="evidence" value="ECO:0007669"/>
    <property type="project" value="UniProtKB-SubCell"/>
</dbReference>
<feature type="transmembrane region" description="Helical" evidence="6">
    <location>
        <begin position="249"/>
        <end position="270"/>
    </location>
</feature>
<evidence type="ECO:0000256" key="4">
    <source>
        <dbReference type="ARBA" id="ARBA00022989"/>
    </source>
</evidence>
<reference evidence="7 8" key="1">
    <citation type="submission" date="2019-12" db="EMBL/GenBank/DDBJ databases">
        <title>Isolation and characterization of three novel carbon monoxide-oxidizing members of Halobacteria from salione crusts and soils.</title>
        <authorList>
            <person name="Myers M.R."/>
            <person name="King G.M."/>
        </authorList>
    </citation>
    <scope>NUCLEOTIDE SEQUENCE [LARGE SCALE GENOMIC DNA]</scope>
    <source>
        <strain evidence="7 8">WSA2</strain>
    </source>
</reference>
<dbReference type="PRINTS" id="PR00176">
    <property type="entry name" value="NANEUSMPORT"/>
</dbReference>
<keyword evidence="8" id="KW-1185">Reference proteome</keyword>
<feature type="transmembrane region" description="Helical" evidence="6">
    <location>
        <begin position="125"/>
        <end position="155"/>
    </location>
</feature>
<feature type="transmembrane region" description="Helical" evidence="6">
    <location>
        <begin position="372"/>
        <end position="390"/>
    </location>
</feature>
<dbReference type="RefSeq" id="WP_159665130.1">
    <property type="nucleotide sequence ID" value="NZ_WUUS01000004.1"/>
</dbReference>
<dbReference type="Proteomes" id="UP000437065">
    <property type="component" value="Unassembled WGS sequence"/>
</dbReference>
<keyword evidence="5 6" id="KW-0472">Membrane</keyword>
<comment type="caution">
    <text evidence="7">The sequence shown here is derived from an EMBL/GenBank/DDBJ whole genome shotgun (WGS) entry which is preliminary data.</text>
</comment>
<keyword evidence="2" id="KW-0813">Transport</keyword>
<feature type="transmembrane region" description="Helical" evidence="6">
    <location>
        <begin position="40"/>
        <end position="64"/>
    </location>
</feature>
<dbReference type="CDD" id="cd10336">
    <property type="entry name" value="SLC6sbd_Tyt1-Like"/>
    <property type="match status" value="1"/>
</dbReference>
<keyword evidence="4 6" id="KW-1133">Transmembrane helix</keyword>
<dbReference type="InterPro" id="IPR000175">
    <property type="entry name" value="Na/ntran_symport"/>
</dbReference>
<evidence type="ECO:0000256" key="3">
    <source>
        <dbReference type="ARBA" id="ARBA00022692"/>
    </source>
</evidence>
<feature type="transmembrane region" description="Helical" evidence="6">
    <location>
        <begin position="167"/>
        <end position="185"/>
    </location>
</feature>
<dbReference type="PROSITE" id="PS50267">
    <property type="entry name" value="NA_NEUROTRAN_SYMP_3"/>
    <property type="match status" value="1"/>
</dbReference>
<feature type="transmembrane region" description="Helical" evidence="6">
    <location>
        <begin position="276"/>
        <end position="294"/>
    </location>
</feature>
<evidence type="ECO:0000256" key="5">
    <source>
        <dbReference type="ARBA" id="ARBA00023136"/>
    </source>
</evidence>
<feature type="transmembrane region" description="Helical" evidence="6">
    <location>
        <begin position="410"/>
        <end position="431"/>
    </location>
</feature>
<feature type="transmembrane region" description="Helical" evidence="6">
    <location>
        <begin position="215"/>
        <end position="237"/>
    </location>
</feature>
<protein>
    <submittedName>
        <fullName evidence="7">Sodium-dependent transporter</fullName>
    </submittedName>
</protein>
<organism evidence="7 8">
    <name type="scientific">Halobaculum saliterrae</name>
    <dbReference type="NCBI Taxonomy" id="2073113"/>
    <lineage>
        <taxon>Archaea</taxon>
        <taxon>Methanobacteriati</taxon>
        <taxon>Methanobacteriota</taxon>
        <taxon>Stenosarchaea group</taxon>
        <taxon>Halobacteria</taxon>
        <taxon>Halobacteriales</taxon>
        <taxon>Haloferacaceae</taxon>
        <taxon>Halobaculum</taxon>
    </lineage>
</organism>
<dbReference type="PANTHER" id="PTHR42948">
    <property type="entry name" value="TRANSPORTER"/>
    <property type="match status" value="1"/>
</dbReference>
<evidence type="ECO:0000313" key="7">
    <source>
        <dbReference type="EMBL" id="MXR41171.1"/>
    </source>
</evidence>
<sequence>MSDRETWTSRVGFILAAVGSAVGLGNIWSFPFQTASNGGAAFLVVYLLAVTLIGFPVMLGEFVIGRRSERNAVEAFRSLGFGEWSIVGGLGVLASFVTLAFYSVVGGWVLSYIVGSVTGGYLGDAGAYFAAVSAGPITVAAHAVFMGLTIAIVALGVTDGIERATKLMVPAIFVLMGGLALWVSTLDGAAEGYAYYLSPDVGVIAGNLAGIVPPAVGQAFFTLSLGFGVMIAYSSYLGRDDSLPADGSAIVVVNTLVALLAGFVVFPVLFAIEGSIPSSGGAGTAFTALAGAFSQIPGGRVIGLGFFVVLLLAALSSSISLLEVPTSFVADRTGYDRTPTALGLGALVALVGVPTALDTGVLGWYNDVVFNLLLPLAVLFISLFVGWVADDQLAAELNLGSSFGSGFSSVWLWWVRIVIPVAIGGTLLLGIQSLLVKAGVLAAPIVLG</sequence>
<name>A0A6B0SWZ3_9EURY</name>
<dbReference type="OrthoDB" id="99721at2157"/>
<gene>
    <name evidence="7" type="ORF">GRX01_07450</name>
</gene>
<evidence type="ECO:0000256" key="2">
    <source>
        <dbReference type="ARBA" id="ARBA00022448"/>
    </source>
</evidence>
<feature type="transmembrane region" description="Helical" evidence="6">
    <location>
        <begin position="7"/>
        <end position="28"/>
    </location>
</feature>
<feature type="transmembrane region" description="Helical" evidence="6">
    <location>
        <begin position="84"/>
        <end position="105"/>
    </location>
</feature>
<comment type="subcellular location">
    <subcellularLocation>
        <location evidence="1">Membrane</location>
        <topology evidence="1">Multi-pass membrane protein</topology>
    </subcellularLocation>
</comment>
<keyword evidence="3 6" id="KW-0812">Transmembrane</keyword>
<dbReference type="PANTHER" id="PTHR42948:SF1">
    <property type="entry name" value="TRANSPORTER"/>
    <property type="match status" value="1"/>
</dbReference>